<keyword evidence="4" id="KW-1185">Reference proteome</keyword>
<feature type="region of interest" description="Disordered" evidence="2">
    <location>
        <begin position="214"/>
        <end position="403"/>
    </location>
</feature>
<reference evidence="3" key="1">
    <citation type="submission" date="2022-07" db="EMBL/GenBank/DDBJ databases">
        <title>Genome Sequence of Xylaria arbuscula.</title>
        <authorList>
            <person name="Buettner E."/>
        </authorList>
    </citation>
    <scope>NUCLEOTIDE SEQUENCE</scope>
    <source>
        <strain evidence="3">VT107</strain>
    </source>
</reference>
<feature type="compositionally biased region" description="Acidic residues" evidence="2">
    <location>
        <begin position="351"/>
        <end position="367"/>
    </location>
</feature>
<dbReference type="Gene3D" id="1.20.5.370">
    <property type="match status" value="1"/>
</dbReference>
<dbReference type="AlphaFoldDB" id="A0A9W8TH77"/>
<evidence type="ECO:0000256" key="2">
    <source>
        <dbReference type="SAM" id="MobiDB-lite"/>
    </source>
</evidence>
<name>A0A9W8TH77_9PEZI</name>
<dbReference type="VEuPathDB" id="FungiDB:F4678DRAFT_108266"/>
<evidence type="ECO:0000256" key="1">
    <source>
        <dbReference type="SAM" id="Coils"/>
    </source>
</evidence>
<dbReference type="PANTHER" id="PTHR42067:SF1">
    <property type="entry name" value="MITOTIC APPARATUS PROTEIN P62"/>
    <property type="match status" value="1"/>
</dbReference>
<accession>A0A9W8TH77</accession>
<dbReference type="EMBL" id="JANPWZ010003515">
    <property type="protein sequence ID" value="KAJ3552307.1"/>
    <property type="molecule type" value="Genomic_DNA"/>
</dbReference>
<feature type="compositionally biased region" description="Acidic residues" evidence="2">
    <location>
        <begin position="390"/>
        <end position="403"/>
    </location>
</feature>
<sequence length="403" mass="44200">MAELPVLRFPISGQDNGSFLVEVSSNGSRPLDIKLIGSESTAVFVIKLRHKKVVDYKADPGHCTDEEWEQILTSTFVDLKPVPDIEIRADVQSDGSSVTLSFRKNIQGITQRLGSINLDENDRTEISPFDWCVSAIESRVKVTEELAAATAKIDTLQHSIEELKAQLEEFISTKEEDETEMLEKFQDLLNSKKLKIRQQLRLLAAAKVDPKKLAHIGGDEGQDDAHHRNAGPSRSGKRKAAAVKEEDDDDGFEKMDVDNNGGSGDNTDTDTEADEDQDQDQDERQSIDNDATESDPATDDEPPTAAEIKRKGAPAAGGRITKPKAAVKKKQPATRASQTTRAAKAKQAAAESEDEEADKDEDDDDEMPPPRVLPFMANKKAAAPPPKPVDDDDETQSDEDSEL</sequence>
<evidence type="ECO:0000313" key="3">
    <source>
        <dbReference type="EMBL" id="KAJ3552307.1"/>
    </source>
</evidence>
<dbReference type="SUPFAM" id="SSF58022">
    <property type="entry name" value="XRCC4, C-terminal oligomerization domain"/>
    <property type="match status" value="1"/>
</dbReference>
<keyword evidence="1" id="KW-0175">Coiled coil</keyword>
<feature type="coiled-coil region" evidence="1">
    <location>
        <begin position="146"/>
        <end position="180"/>
    </location>
</feature>
<feature type="compositionally biased region" description="Acidic residues" evidence="2">
    <location>
        <begin position="267"/>
        <end position="281"/>
    </location>
</feature>
<evidence type="ECO:0008006" key="5">
    <source>
        <dbReference type="Google" id="ProtNLM"/>
    </source>
</evidence>
<feature type="compositionally biased region" description="Low complexity" evidence="2">
    <location>
        <begin position="333"/>
        <end position="350"/>
    </location>
</feature>
<dbReference type="Proteomes" id="UP001148614">
    <property type="component" value="Unassembled WGS sequence"/>
</dbReference>
<organism evidence="3 4">
    <name type="scientific">Xylaria arbuscula</name>
    <dbReference type="NCBI Taxonomy" id="114810"/>
    <lineage>
        <taxon>Eukaryota</taxon>
        <taxon>Fungi</taxon>
        <taxon>Dikarya</taxon>
        <taxon>Ascomycota</taxon>
        <taxon>Pezizomycotina</taxon>
        <taxon>Sordariomycetes</taxon>
        <taxon>Xylariomycetidae</taxon>
        <taxon>Xylariales</taxon>
        <taxon>Xylariaceae</taxon>
        <taxon>Xylaria</taxon>
    </lineage>
</organism>
<dbReference type="InterPro" id="IPR014751">
    <property type="entry name" value="XRCC4-like_C"/>
</dbReference>
<comment type="caution">
    <text evidence="3">The sequence shown here is derived from an EMBL/GenBank/DDBJ whole genome shotgun (WGS) entry which is preliminary data.</text>
</comment>
<dbReference type="PANTHER" id="PTHR42067">
    <property type="entry name" value="YALI0C15378P"/>
    <property type="match status" value="1"/>
</dbReference>
<gene>
    <name evidence="3" type="ORF">NPX13_g11149</name>
</gene>
<proteinExistence type="predicted"/>
<protein>
    <recommendedName>
        <fullName evidence="5">Mitotic apparatus protein p62</fullName>
    </recommendedName>
</protein>
<feature type="compositionally biased region" description="Acidic residues" evidence="2">
    <location>
        <begin position="290"/>
        <end position="302"/>
    </location>
</feature>
<evidence type="ECO:0000313" key="4">
    <source>
        <dbReference type="Proteomes" id="UP001148614"/>
    </source>
</evidence>
<feature type="compositionally biased region" description="Basic residues" evidence="2">
    <location>
        <begin position="321"/>
        <end position="332"/>
    </location>
</feature>